<organism evidence="2 3">
    <name type="scientific">Flavobacterium branchiophilum (strain FL-15)</name>
    <dbReference type="NCBI Taxonomy" id="1034807"/>
    <lineage>
        <taxon>Bacteria</taxon>
        <taxon>Pseudomonadati</taxon>
        <taxon>Bacteroidota</taxon>
        <taxon>Flavobacteriia</taxon>
        <taxon>Flavobacteriales</taxon>
        <taxon>Flavobacteriaceae</taxon>
        <taxon>Flavobacterium</taxon>
    </lineage>
</organism>
<reference evidence="2 3" key="1">
    <citation type="journal article" date="2011" name="Appl. Environ. Microbiol.">
        <title>Complete genome sequence of the fish pathogen Flavobacterium branchiophilum.</title>
        <authorList>
            <consortium name="1:IP"/>
            <consortium name="Microbial Evolutionary Genomics,F-75015 Paris"/>
            <consortium name="France 2:CNRS"/>
            <consortium name="URA2171"/>
            <consortium name="F-75015 Paris,France 3:Unite de Virologie et Immunologie Mol."/>
            <consortium name="INRA,78352 Jouy en Josas Cedex"/>
            <consortium name="France. 4:Unite de Mathemathique"/>
            <consortium name="Informatique et Genome,INRA"/>
            <consortium name="78352 Jouy en Josas Cedex"/>
            <consortium name="France. 5:CEA/Genoscope"/>
            <consortium name="Evry"/>
            <consortium name="France"/>
            <person name="Touchon M."/>
            <person name="Barbier P."/>
            <person name="Bernardet J.F."/>
            <person name="Loux V."/>
            <person name="Vacherie B."/>
            <person name="Barbe V."/>
            <person name="Rocha E.P."/>
            <person name="Duchaud E."/>
        </authorList>
    </citation>
    <scope>NUCLEOTIDE SEQUENCE [LARGE SCALE GENOMIC DNA]</scope>
    <source>
        <strain evidence="2 3">FL-15</strain>
    </source>
</reference>
<protein>
    <recommendedName>
        <fullName evidence="4">DUF3732 domain-containing protein</fullName>
    </recommendedName>
</protein>
<name>G2Z2X6_FLABF</name>
<dbReference type="EMBL" id="FQ859183">
    <property type="protein sequence ID" value="CCB70305.1"/>
    <property type="molecule type" value="Genomic_DNA"/>
</dbReference>
<dbReference type="Proteomes" id="UP000009186">
    <property type="component" value="Chromosome"/>
</dbReference>
<dbReference type="eggNOG" id="COG0419">
    <property type="taxonomic scope" value="Bacteria"/>
</dbReference>
<dbReference type="STRING" id="1034807.FBFL15_2285"/>
<gene>
    <name evidence="2" type="ordered locus">FBFL15_2285</name>
</gene>
<evidence type="ECO:0000313" key="3">
    <source>
        <dbReference type="Proteomes" id="UP000009186"/>
    </source>
</evidence>
<dbReference type="GO" id="GO:0006302">
    <property type="term" value="P:double-strand break repair"/>
    <property type="evidence" value="ECO:0007669"/>
    <property type="project" value="InterPro"/>
</dbReference>
<dbReference type="InterPro" id="IPR022205">
    <property type="entry name" value="DUF3732"/>
</dbReference>
<accession>G2Z2X6</accession>
<keyword evidence="1" id="KW-0175">Coiled coil</keyword>
<dbReference type="InterPro" id="IPR027417">
    <property type="entry name" value="P-loop_NTPase"/>
</dbReference>
<dbReference type="GO" id="GO:0016887">
    <property type="term" value="F:ATP hydrolysis activity"/>
    <property type="evidence" value="ECO:0007669"/>
    <property type="project" value="InterPro"/>
</dbReference>
<dbReference type="HOGENOM" id="CLU_028585_0_0_10"/>
<dbReference type="Pfam" id="PF12532">
    <property type="entry name" value="DUF3732"/>
    <property type="match status" value="1"/>
</dbReference>
<evidence type="ECO:0008006" key="4">
    <source>
        <dbReference type="Google" id="ProtNLM"/>
    </source>
</evidence>
<dbReference type="Gene3D" id="3.40.50.300">
    <property type="entry name" value="P-loop containing nucleotide triphosphate hydrolases"/>
    <property type="match status" value="1"/>
</dbReference>
<dbReference type="AlphaFoldDB" id="G2Z2X6"/>
<proteinExistence type="predicted"/>
<keyword evidence="3" id="KW-1185">Reference proteome</keyword>
<dbReference type="KEGG" id="fbr:FBFL15_2285"/>
<dbReference type="RefSeq" id="WP_014084767.1">
    <property type="nucleotide sequence ID" value="NC_016001.1"/>
</dbReference>
<evidence type="ECO:0000256" key="1">
    <source>
        <dbReference type="SAM" id="Coils"/>
    </source>
</evidence>
<feature type="coiled-coil region" evidence="1">
    <location>
        <begin position="197"/>
        <end position="231"/>
    </location>
</feature>
<evidence type="ECO:0000313" key="2">
    <source>
        <dbReference type="EMBL" id="CCB70305.1"/>
    </source>
</evidence>
<sequence>MNFYIKKIKLWFNNSTTRDLDFLPNKINVITGDSTTGKSSIIRIIDYCFLSSETDISPKFIGENVKWYGISFCINDKDYVIIRGAITNNDTKKKFYFSDIGLMPENPESNIKDTELKKILSREFGIDSETIFTGSSNIKAGSKISFRYFLWLFCIQRQETLSSGYYLFDKHEETRYKESLSIMKILDWVIGAQTPKNIILKNDIKKLETDLEKLEKRKNIEESNKLKFKELLGDLYLKTKQLNLISQNLYEDGEIVEKLKSLIVNGLGDVETTPSEISILRKKKVEIQLKLRNLNQYLKEDKEYKEYLKTDMDSLFPIKYLKDNFNDLLISNTSSNLIENLENEFEKLQYLTKNTKIGNSLTVDVSKEIKILKKELDEINKKIEQHPDSISKISSEREKYIHLGYVKSKLEDFEDNSEAEKNNELSKSISEKIEEKLNELDENPEFNRLILSFLYDYINKSLITLKIENYVDYKPFYNESTNKIDLINLETKEIIKWQQLGSASIYLYLHLAFFGGLHEFINLEKNNLYVPSFLILDQVSTPYYDQTKKEKKVKRIDDIDINDFSESDRDKLNKALIFLDDFISKFINKKKQFQIILLEHIPQNVWIEEDLNNFHLVDEREFKNGNKLVNPENI</sequence>